<dbReference type="Gene3D" id="3.40.50.970">
    <property type="match status" value="1"/>
</dbReference>
<name>A0A382EXE0_9ZZZZ</name>
<dbReference type="InterPro" id="IPR029061">
    <property type="entry name" value="THDP-binding"/>
</dbReference>
<gene>
    <name evidence="3" type="ORF">METZ01_LOCUS207628</name>
</gene>
<accession>A0A382EXE0</accession>
<organism evidence="3">
    <name type="scientific">marine metagenome</name>
    <dbReference type="NCBI Taxonomy" id="408172"/>
    <lineage>
        <taxon>unclassified sequences</taxon>
        <taxon>metagenomes</taxon>
        <taxon>ecological metagenomes</taxon>
    </lineage>
</organism>
<dbReference type="SUPFAM" id="SSF52518">
    <property type="entry name" value="Thiamin diphosphate-binding fold (THDP-binding)"/>
    <property type="match status" value="1"/>
</dbReference>
<evidence type="ECO:0000256" key="1">
    <source>
        <dbReference type="ARBA" id="ARBA00023002"/>
    </source>
</evidence>
<sequence length="159" mass="17520">MAAENTQTLTRQDFVSDQDVRWCPGCGDYAILSQVQKLFPTLGIPKEKFLIVSGIGCSSRFPYYMDTYGFHTIHGRAPALATGAKLANPDLSVWVITGDGDSMSIGGNHFIHVLRRNIDMNILMFNNQIYGLTKGQYSPTSELGKVTKSTPMGSLDHPF</sequence>
<dbReference type="PANTHER" id="PTHR48084">
    <property type="entry name" value="2-OXOGLUTARATE OXIDOREDUCTASE SUBUNIT KORB-RELATED"/>
    <property type="match status" value="1"/>
</dbReference>
<dbReference type="PANTHER" id="PTHR48084:SF4">
    <property type="entry name" value="2-OXOGLUTARATE OXIDOREDUCTASE SUBUNIT KORB"/>
    <property type="match status" value="1"/>
</dbReference>
<dbReference type="GO" id="GO:0030976">
    <property type="term" value="F:thiamine pyrophosphate binding"/>
    <property type="evidence" value="ECO:0007669"/>
    <property type="project" value="InterPro"/>
</dbReference>
<dbReference type="GO" id="GO:0016625">
    <property type="term" value="F:oxidoreductase activity, acting on the aldehyde or oxo group of donors, iron-sulfur protein as acceptor"/>
    <property type="evidence" value="ECO:0007669"/>
    <property type="project" value="UniProtKB-ARBA"/>
</dbReference>
<feature type="domain" description="Thiamine pyrophosphate enzyme TPP-binding" evidence="2">
    <location>
        <begin position="55"/>
        <end position="155"/>
    </location>
</feature>
<dbReference type="AlphaFoldDB" id="A0A382EXE0"/>
<dbReference type="Pfam" id="PF02775">
    <property type="entry name" value="TPP_enzyme_C"/>
    <property type="match status" value="1"/>
</dbReference>
<dbReference type="CDD" id="cd03375">
    <property type="entry name" value="TPP_OGFOR"/>
    <property type="match status" value="1"/>
</dbReference>
<dbReference type="GO" id="GO:0045333">
    <property type="term" value="P:cellular respiration"/>
    <property type="evidence" value="ECO:0007669"/>
    <property type="project" value="UniProtKB-ARBA"/>
</dbReference>
<dbReference type="InterPro" id="IPR011766">
    <property type="entry name" value="TPP_enzyme_TPP-bd"/>
</dbReference>
<proteinExistence type="predicted"/>
<dbReference type="InterPro" id="IPR051457">
    <property type="entry name" value="2-oxoacid:Fd_oxidoreductase"/>
</dbReference>
<protein>
    <recommendedName>
        <fullName evidence="2">Thiamine pyrophosphate enzyme TPP-binding domain-containing protein</fullName>
    </recommendedName>
</protein>
<evidence type="ECO:0000259" key="2">
    <source>
        <dbReference type="Pfam" id="PF02775"/>
    </source>
</evidence>
<dbReference type="EMBL" id="UINC01046573">
    <property type="protein sequence ID" value="SVB54774.1"/>
    <property type="molecule type" value="Genomic_DNA"/>
</dbReference>
<reference evidence="3" key="1">
    <citation type="submission" date="2018-05" db="EMBL/GenBank/DDBJ databases">
        <authorList>
            <person name="Lanie J.A."/>
            <person name="Ng W.-L."/>
            <person name="Kazmierczak K.M."/>
            <person name="Andrzejewski T.M."/>
            <person name="Davidsen T.M."/>
            <person name="Wayne K.J."/>
            <person name="Tettelin H."/>
            <person name="Glass J.I."/>
            <person name="Rusch D."/>
            <person name="Podicherti R."/>
            <person name="Tsui H.-C.T."/>
            <person name="Winkler M.E."/>
        </authorList>
    </citation>
    <scope>NUCLEOTIDE SEQUENCE</scope>
</reference>
<evidence type="ECO:0000313" key="3">
    <source>
        <dbReference type="EMBL" id="SVB54774.1"/>
    </source>
</evidence>
<keyword evidence="1" id="KW-0560">Oxidoreductase</keyword>
<feature type="non-terminal residue" evidence="3">
    <location>
        <position position="159"/>
    </location>
</feature>